<feature type="compositionally biased region" description="Basic and acidic residues" evidence="1">
    <location>
        <begin position="434"/>
        <end position="453"/>
    </location>
</feature>
<feature type="region of interest" description="Disordered" evidence="1">
    <location>
        <begin position="814"/>
        <end position="833"/>
    </location>
</feature>
<gene>
    <name evidence="3" type="primary">LOC109899793</name>
</gene>
<evidence type="ECO:0000313" key="3">
    <source>
        <dbReference type="Ensembl" id="ENSOKIP00005054816.1"/>
    </source>
</evidence>
<organism evidence="3 4">
    <name type="scientific">Oncorhynchus kisutch</name>
    <name type="common">Coho salmon</name>
    <name type="synonym">Salmo kisutch</name>
    <dbReference type="NCBI Taxonomy" id="8019"/>
    <lineage>
        <taxon>Eukaryota</taxon>
        <taxon>Metazoa</taxon>
        <taxon>Chordata</taxon>
        <taxon>Craniata</taxon>
        <taxon>Vertebrata</taxon>
        <taxon>Euteleostomi</taxon>
        <taxon>Actinopterygii</taxon>
        <taxon>Neopterygii</taxon>
        <taxon>Teleostei</taxon>
        <taxon>Protacanthopterygii</taxon>
        <taxon>Salmoniformes</taxon>
        <taxon>Salmonidae</taxon>
        <taxon>Salmoninae</taxon>
        <taxon>Oncorhynchus</taxon>
    </lineage>
</organism>
<dbReference type="Proteomes" id="UP000694557">
    <property type="component" value="Unassembled WGS sequence"/>
</dbReference>
<dbReference type="Ensembl" id="ENSOKIT00005058172.1">
    <property type="protein sequence ID" value="ENSOKIP00005054816.1"/>
    <property type="gene ID" value="ENSOKIG00005023433.1"/>
</dbReference>
<feature type="compositionally biased region" description="Polar residues" evidence="1">
    <location>
        <begin position="421"/>
        <end position="430"/>
    </location>
</feature>
<dbReference type="Pfam" id="PF14722">
    <property type="entry name" value="KRAP_IP3R_bind"/>
    <property type="match status" value="1"/>
</dbReference>
<dbReference type="GeneTree" id="ENSGT00940000160763"/>
<feature type="compositionally biased region" description="Polar residues" evidence="1">
    <location>
        <begin position="822"/>
        <end position="833"/>
    </location>
</feature>
<evidence type="ECO:0000313" key="4">
    <source>
        <dbReference type="Proteomes" id="UP000694557"/>
    </source>
</evidence>
<dbReference type="PANTHER" id="PTHR17469:SF1">
    <property type="entry name" value="PROTEIN TESPA1"/>
    <property type="match status" value="1"/>
</dbReference>
<accession>A0A8C7H9C2</accession>
<feature type="compositionally biased region" description="Basic and acidic residues" evidence="1">
    <location>
        <begin position="479"/>
        <end position="499"/>
    </location>
</feature>
<proteinExistence type="predicted"/>
<evidence type="ECO:0000259" key="2">
    <source>
        <dbReference type="SMART" id="SM01257"/>
    </source>
</evidence>
<feature type="region of interest" description="Disordered" evidence="1">
    <location>
        <begin position="368"/>
        <end position="550"/>
    </location>
</feature>
<feature type="compositionally biased region" description="Polar residues" evidence="1">
    <location>
        <begin position="59"/>
        <end position="74"/>
    </location>
</feature>
<feature type="compositionally biased region" description="Basic and acidic residues" evidence="1">
    <location>
        <begin position="406"/>
        <end position="416"/>
    </location>
</feature>
<name>A0A8C7H9C2_ONCKI</name>
<keyword evidence="4" id="KW-1185">Reference proteome</keyword>
<dbReference type="GO" id="GO:0005102">
    <property type="term" value="F:signaling receptor binding"/>
    <property type="evidence" value="ECO:0007669"/>
    <property type="project" value="InterPro"/>
</dbReference>
<feature type="region of interest" description="Disordered" evidence="1">
    <location>
        <begin position="40"/>
        <end position="105"/>
    </location>
</feature>
<dbReference type="InterPro" id="IPR029325">
    <property type="entry name" value="ITPR-bd"/>
</dbReference>
<sequence>MLTTRCNSRPVSAVGETRIETCGASVKPSCLKRITVTQTEGVRKQVQSPPSPPHLMERPSSTTRRQAWFQTGRQWPTLKEQDPQGPPSTHPSVPHQSASEDDVFSDGCSAGKIESWLLGCGLETDSENSRHNLTVESLLKSKSFEDDLSLGAEATVLNVEEGVSELSSCPLLFPPPKHPHRGVTTSTPRQRLALPLLHLGHSLASSGLSKSTSKASSVSEALQMCAEDAEETLYQLGFGCDEPEVTARIPIRFINFPSHAHGINLRLFLQSQLHRLRQEDPGLSLASRFRQVEVLTAMANAFYSLYSHVSRTPLQKLAPPEFSFSPTADGQIGRRFMGSVRSEPRSPVERLKDTVSKMCLYTGSGASARLGSDSACPRPGLSPGPGSAPRKRSSLPDLVGLVLENTKAEPLSRDMEDNQDTGDSNETSAAVDTMVRDRDRETETQGHRDREGEQGLFSDVQDMDTGDSNKTCAVGTHMFMDRETETPGHRDTVRDKELEQGSSSDGDGVDLERERHSDRTPNLGASSLSESGHQREPSSRKKLDFGLNTPRPTCEVGETQNTIHPTGWATVVAPVAKVTHDITGWATVVAPVDKVTHDITGWATVVAPVTKVNHDITGWATVVAPVAKVTRDITRPQIVECVHQAPYSSQLQQWKSNTQAEDILSSENFRSDRSFTTSDGLHKPREDDFLTTSNSAKSLEVTVTPMSKVESSFGETGTRVVSTFVSIELLSCRKSPCLITVTDVTPPSSLDTDAPEMILPASGGTTVEPPAAQYYPGVWRNKRYLSPLKPTPLQGQVSHTIQQANSFELEEVQSAGEEDFGQQETIRSTSLSRSTVNQNKGEFIVLICGHSQLIPSDINSLYIGSLHSWGKQRP</sequence>
<feature type="compositionally biased region" description="Basic and acidic residues" evidence="1">
    <location>
        <begin position="532"/>
        <end position="544"/>
    </location>
</feature>
<feature type="compositionally biased region" description="Basic and acidic residues" evidence="1">
    <location>
        <begin position="510"/>
        <end position="519"/>
    </location>
</feature>
<protein>
    <submittedName>
        <fullName evidence="3">Uncharacterized LOC109899793</fullName>
    </submittedName>
</protein>
<feature type="domain" description="ITPR-interacting" evidence="2">
    <location>
        <begin position="195"/>
        <end position="359"/>
    </location>
</feature>
<reference evidence="3" key="1">
    <citation type="submission" date="2025-08" db="UniProtKB">
        <authorList>
            <consortium name="Ensembl"/>
        </authorList>
    </citation>
    <scope>IDENTIFICATION</scope>
</reference>
<reference evidence="3" key="2">
    <citation type="submission" date="2025-09" db="UniProtKB">
        <authorList>
            <consortium name="Ensembl"/>
        </authorList>
    </citation>
    <scope>IDENTIFICATION</scope>
</reference>
<evidence type="ECO:0000256" key="1">
    <source>
        <dbReference type="SAM" id="MobiDB-lite"/>
    </source>
</evidence>
<dbReference type="InterPro" id="IPR043444">
    <property type="entry name" value="TESPA1-like"/>
</dbReference>
<dbReference type="SMART" id="SM01257">
    <property type="entry name" value="KRAP_IP3R_bind"/>
    <property type="match status" value="1"/>
</dbReference>
<dbReference type="AlphaFoldDB" id="A0A8C7H9C2"/>
<dbReference type="PANTHER" id="PTHR17469">
    <property type="entry name" value="SPERM SPECIFIC ANTIGEN 2-RELATED"/>
    <property type="match status" value="1"/>
</dbReference>